<dbReference type="AlphaFoldDB" id="A0A146KEB1"/>
<dbReference type="Pfam" id="PF13843">
    <property type="entry name" value="DDE_Tnp_1_7"/>
    <property type="match status" value="2"/>
</dbReference>
<feature type="non-terminal residue" evidence="2">
    <location>
        <position position="1"/>
    </location>
</feature>
<evidence type="ECO:0000259" key="1">
    <source>
        <dbReference type="Pfam" id="PF13843"/>
    </source>
</evidence>
<sequence>FDFIRITIPQKMKTSYSVFKRTCGFLLPILRQATNNRLEQILGKDQRLNLHEFNQFIAVLLKSGLSQVETWQQYFKQDFMINDESTIPYKLFQQILDHFTFEADKDKIQEAIKKYTKGLMVEATEDRTFRQIMEEVGVVDNTSKQEQENLQGIQNMQVAMTIQFMSVLTKHPKLAYSYHMVLDESMQPYKGTDCGFKVRNPAKPVRFGNIMKMYGFVQGWTLVTDNYYATIKTVNNLNAMGIRYLSTARQLRCNLPRIKKIPKKISKKAPKKPKKLKQIVEAIEHKIAINGSPGYPANGTKKSKEGIGDVRLFVIERDGYWVIEEIPDKYNKKQSQNERNLAKRVYMIVTTQGQIEIIPHTSVNGHKTERSNLLHEYNEHYHAVDIVDQLISKIQVNLKMNNVYDRIYIFLLQICLVNAYQVWAVEMPNTPLSFKDFTIKVCDAMEKADDTGYDNEICRKVEKSTKHCRKIYIQMKKQKPCIECAASNLRDQICRTTNICNRCKAGVCLKCVKDHNKDCTYKYNKQK</sequence>
<protein>
    <submittedName>
        <fullName evidence="2">Transposase IS4</fullName>
    </submittedName>
</protein>
<feature type="domain" description="PiggyBac transposable element-derived protein" evidence="1">
    <location>
        <begin position="32"/>
        <end position="209"/>
    </location>
</feature>
<gene>
    <name evidence="2" type="ORF">TPC1_12036</name>
</gene>
<reference evidence="2" key="1">
    <citation type="submission" date="2015-07" db="EMBL/GenBank/DDBJ databases">
        <title>Adaptation to a free-living lifestyle via gene acquisitions in the diplomonad Trepomonas sp. PC1.</title>
        <authorList>
            <person name="Xu F."/>
            <person name="Jerlstrom-Hultqvist J."/>
            <person name="Kolisko M."/>
            <person name="Simpson A.G.B."/>
            <person name="Roger A.J."/>
            <person name="Svard S.G."/>
            <person name="Andersson J.O."/>
        </authorList>
    </citation>
    <scope>NUCLEOTIDE SEQUENCE</scope>
    <source>
        <strain evidence="2">PC1</strain>
    </source>
</reference>
<proteinExistence type="predicted"/>
<organism evidence="2">
    <name type="scientific">Trepomonas sp. PC1</name>
    <dbReference type="NCBI Taxonomy" id="1076344"/>
    <lineage>
        <taxon>Eukaryota</taxon>
        <taxon>Metamonada</taxon>
        <taxon>Diplomonadida</taxon>
        <taxon>Hexamitidae</taxon>
        <taxon>Hexamitinae</taxon>
        <taxon>Trepomonas</taxon>
    </lineage>
</organism>
<evidence type="ECO:0000313" key="2">
    <source>
        <dbReference type="EMBL" id="JAP95082.1"/>
    </source>
</evidence>
<name>A0A146KEB1_9EUKA</name>
<dbReference type="EMBL" id="GDID01001524">
    <property type="protein sequence ID" value="JAP95082.1"/>
    <property type="molecule type" value="Transcribed_RNA"/>
</dbReference>
<dbReference type="PANTHER" id="PTHR46599">
    <property type="entry name" value="PIGGYBAC TRANSPOSABLE ELEMENT-DERIVED PROTEIN 4"/>
    <property type="match status" value="1"/>
</dbReference>
<dbReference type="PANTHER" id="PTHR46599:SF3">
    <property type="entry name" value="PIGGYBAC TRANSPOSABLE ELEMENT-DERIVED PROTEIN 4"/>
    <property type="match status" value="1"/>
</dbReference>
<feature type="domain" description="PiggyBac transposable element-derived protein" evidence="1">
    <location>
        <begin position="348"/>
        <end position="420"/>
    </location>
</feature>
<accession>A0A146KEB1</accession>
<dbReference type="InterPro" id="IPR029526">
    <property type="entry name" value="PGBD"/>
</dbReference>